<dbReference type="GeneID" id="45698952"/>
<evidence type="ECO:0000313" key="5">
    <source>
        <dbReference type="Proteomes" id="UP000594892"/>
    </source>
</evidence>
<keyword evidence="6" id="KW-1185">Reference proteome</keyword>
<dbReference type="AlphaFoldDB" id="A0AAP9Y1M6"/>
<dbReference type="GO" id="GO:0003677">
    <property type="term" value="F:DNA binding"/>
    <property type="evidence" value="ECO:0007669"/>
    <property type="project" value="InterPro"/>
</dbReference>
<evidence type="ECO:0000259" key="2">
    <source>
        <dbReference type="Pfam" id="PF00816"/>
    </source>
</evidence>
<gene>
    <name evidence="3" type="ORF">I6H06_12235</name>
    <name evidence="4" type="ORF">NFI99_20850</name>
</gene>
<dbReference type="EMBL" id="CP099587">
    <property type="protein sequence ID" value="USS47307.1"/>
    <property type="molecule type" value="Genomic_DNA"/>
</dbReference>
<reference evidence="3 5" key="1">
    <citation type="submission" date="2020-12" db="EMBL/GenBank/DDBJ databases">
        <title>FDA dAtabase for Regulatory Grade micrObial Sequences (FDA-ARGOS): Supporting development and validation of Infectious Disease Dx tests.</title>
        <authorList>
            <person name="Minogue T."/>
            <person name="Wolcott M."/>
            <person name="Wasieloski L."/>
            <person name="Aguilar W."/>
            <person name="Moore D."/>
            <person name="Jaissle J."/>
            <person name="Tallon L."/>
            <person name="Sadzewicz L."/>
            <person name="Zhao X."/>
            <person name="Boylan J."/>
            <person name="Ott S."/>
            <person name="Bowen H."/>
            <person name="Vavikolanu K."/>
            <person name="Mehta A."/>
            <person name="Aluvathingal J."/>
            <person name="Nadendla S."/>
            <person name="Yan Y."/>
            <person name="Sichtig H."/>
        </authorList>
    </citation>
    <scope>NUCLEOTIDE SEQUENCE [LARGE SCALE GENOMIC DNA]</scope>
    <source>
        <strain evidence="3 5">FDAARGOS_949</strain>
    </source>
</reference>
<sequence length="139" mass="15518">MATCWVRSRCCPSDPGHSGRRCWQARLQCWVEALDAARLPAEAAGIARSPQRSAAGAVLPGEMASPRAGYRDPTTGAAWSGRARRPAWLQHGESRVRDRSRDRRAVLRLKTTPIRLSRRLAWARVRRLARASTEPWPAP</sequence>
<dbReference type="Proteomes" id="UP000594892">
    <property type="component" value="Chromosome 2"/>
</dbReference>
<feature type="region of interest" description="Disordered" evidence="1">
    <location>
        <begin position="63"/>
        <end position="84"/>
    </location>
</feature>
<dbReference type="InterPro" id="IPR027444">
    <property type="entry name" value="H-NS_C_dom"/>
</dbReference>
<protein>
    <submittedName>
        <fullName evidence="3">H-NS histone family protein</fullName>
    </submittedName>
</protein>
<dbReference type="EMBL" id="CP065601">
    <property type="protein sequence ID" value="QPQ93072.1"/>
    <property type="molecule type" value="Genomic_DNA"/>
</dbReference>
<dbReference type="Pfam" id="PF00816">
    <property type="entry name" value="Histone_HNS"/>
    <property type="match status" value="1"/>
</dbReference>
<dbReference type="Proteomes" id="UP001056386">
    <property type="component" value="Chromosome 1"/>
</dbReference>
<evidence type="ECO:0000313" key="3">
    <source>
        <dbReference type="EMBL" id="QPQ93072.1"/>
    </source>
</evidence>
<reference evidence="4" key="2">
    <citation type="submission" date="2022-06" db="EMBL/GenBank/DDBJ databases">
        <title>Draft genome sequence of Burkholderia glumae strain GR20004 isolated from rice panicle showing bacterial panicle blight.</title>
        <authorList>
            <person name="Choi S.Y."/>
            <person name="Lee Y.H."/>
        </authorList>
    </citation>
    <scope>NUCLEOTIDE SEQUENCE</scope>
    <source>
        <strain evidence="4">GR20004</strain>
    </source>
</reference>
<name>A0AAP9Y1M6_BURGL</name>
<dbReference type="Gene3D" id="4.10.430.30">
    <property type="match status" value="1"/>
</dbReference>
<evidence type="ECO:0000313" key="6">
    <source>
        <dbReference type="Proteomes" id="UP001056386"/>
    </source>
</evidence>
<feature type="domain" description="DNA-binding protein H-NS-like C-terminal" evidence="2">
    <location>
        <begin position="70"/>
        <end position="95"/>
    </location>
</feature>
<organism evidence="3 5">
    <name type="scientific">Burkholderia glumae</name>
    <name type="common">Pseudomonas glumae</name>
    <dbReference type="NCBI Taxonomy" id="337"/>
    <lineage>
        <taxon>Bacteria</taxon>
        <taxon>Pseudomonadati</taxon>
        <taxon>Pseudomonadota</taxon>
        <taxon>Betaproteobacteria</taxon>
        <taxon>Burkholderiales</taxon>
        <taxon>Burkholderiaceae</taxon>
        <taxon>Burkholderia</taxon>
    </lineage>
</organism>
<evidence type="ECO:0000313" key="4">
    <source>
        <dbReference type="EMBL" id="USS47307.1"/>
    </source>
</evidence>
<proteinExistence type="predicted"/>
<dbReference type="RefSeq" id="WP_080569310.1">
    <property type="nucleotide sequence ID" value="NZ_CP033641.1"/>
</dbReference>
<evidence type="ECO:0000256" key="1">
    <source>
        <dbReference type="SAM" id="MobiDB-lite"/>
    </source>
</evidence>
<accession>A0AAP9Y1M6</accession>